<dbReference type="GO" id="GO:0008017">
    <property type="term" value="F:microtubule binding"/>
    <property type="evidence" value="ECO:0007669"/>
    <property type="project" value="InterPro"/>
</dbReference>
<dbReference type="Proteomes" id="UP001165082">
    <property type="component" value="Unassembled WGS sequence"/>
</dbReference>
<dbReference type="PANTHER" id="PTHR24115">
    <property type="entry name" value="KINESIN-RELATED"/>
    <property type="match status" value="1"/>
</dbReference>
<dbReference type="GO" id="GO:0005874">
    <property type="term" value="C:microtubule"/>
    <property type="evidence" value="ECO:0007669"/>
    <property type="project" value="UniProtKB-KW"/>
</dbReference>
<dbReference type="SMART" id="SM00129">
    <property type="entry name" value="KISc"/>
    <property type="match status" value="1"/>
</dbReference>
<proteinExistence type="inferred from homology"/>
<dbReference type="Gene3D" id="3.40.850.10">
    <property type="entry name" value="Kinesin motor domain"/>
    <property type="match status" value="1"/>
</dbReference>
<dbReference type="GO" id="GO:0005871">
    <property type="term" value="C:kinesin complex"/>
    <property type="evidence" value="ECO:0007669"/>
    <property type="project" value="TreeGrafter"/>
</dbReference>
<organism evidence="7 8">
    <name type="scientific">Triparma retinervis</name>
    <dbReference type="NCBI Taxonomy" id="2557542"/>
    <lineage>
        <taxon>Eukaryota</taxon>
        <taxon>Sar</taxon>
        <taxon>Stramenopiles</taxon>
        <taxon>Ochrophyta</taxon>
        <taxon>Bolidophyceae</taxon>
        <taxon>Parmales</taxon>
        <taxon>Triparmaceae</taxon>
        <taxon>Triparma</taxon>
    </lineage>
</organism>
<dbReference type="OrthoDB" id="3176171at2759"/>
<evidence type="ECO:0000259" key="6">
    <source>
        <dbReference type="PROSITE" id="PS50067"/>
    </source>
</evidence>
<accession>A0A9W7DM91</accession>
<feature type="domain" description="Kinesin motor" evidence="6">
    <location>
        <begin position="1"/>
        <end position="172"/>
    </location>
</feature>
<dbReference type="InterPro" id="IPR019821">
    <property type="entry name" value="Kinesin_motor_CS"/>
</dbReference>
<evidence type="ECO:0000256" key="1">
    <source>
        <dbReference type="ARBA" id="ARBA00022741"/>
    </source>
</evidence>
<feature type="non-terminal residue" evidence="7">
    <location>
        <position position="1"/>
    </location>
</feature>
<evidence type="ECO:0000256" key="5">
    <source>
        <dbReference type="SAM" id="MobiDB-lite"/>
    </source>
</evidence>
<dbReference type="InterPro" id="IPR036961">
    <property type="entry name" value="Kinesin_motor_dom_sf"/>
</dbReference>
<evidence type="ECO:0000256" key="2">
    <source>
        <dbReference type="ARBA" id="ARBA00022840"/>
    </source>
</evidence>
<comment type="caution">
    <text evidence="3">Lacks conserved residue(s) required for the propagation of feature annotation.</text>
</comment>
<dbReference type="PRINTS" id="PR00380">
    <property type="entry name" value="KINESINHEAVY"/>
</dbReference>
<protein>
    <recommendedName>
        <fullName evidence="4">Kinesin-like protein</fullName>
    </recommendedName>
</protein>
<dbReference type="EMBL" id="BRXZ01000616">
    <property type="protein sequence ID" value="GMH48814.1"/>
    <property type="molecule type" value="Genomic_DNA"/>
</dbReference>
<dbReference type="InterPro" id="IPR027417">
    <property type="entry name" value="P-loop_NTPase"/>
</dbReference>
<keyword evidence="4" id="KW-0493">Microtubule</keyword>
<feature type="region of interest" description="Disordered" evidence="5">
    <location>
        <begin position="254"/>
        <end position="292"/>
    </location>
</feature>
<dbReference type="InterPro" id="IPR001752">
    <property type="entry name" value="Kinesin_motor_dom"/>
</dbReference>
<dbReference type="Pfam" id="PF00225">
    <property type="entry name" value="Kinesin"/>
    <property type="match status" value="1"/>
</dbReference>
<keyword evidence="8" id="KW-1185">Reference proteome</keyword>
<comment type="caution">
    <text evidence="7">The sequence shown here is derived from an EMBL/GenBank/DDBJ whole genome shotgun (WGS) entry which is preliminary data.</text>
</comment>
<dbReference type="GO" id="GO:0003777">
    <property type="term" value="F:microtubule motor activity"/>
    <property type="evidence" value="ECO:0007669"/>
    <property type="project" value="InterPro"/>
</dbReference>
<sequence length="292" mass="31193">SHGSEVVCGLPVLGVPNPGALTSLVTRAAGLRSTAATARNGHSSRSHAFCELTIRGGGKLVMVDLAGSEGRGDAWGHGEGEGGEERLKEMKEINGSLGDLKECIRLNLMKARGEGGTGHVPYRRSLLTRLLRRGMEGGPGVKSLFIACVGPLRGSLAMTENTIRYASFMVERSNLEKEKEGFKGVETWSGKKVSKWVGMVEGGKYKKLAEYMVVSGKQLKNMWRGDVIKRLVAAGGSDADAEWIYDKFHEIAKKKGGKGGAPKKTTGEKKVGGPKKDLYTPMGGECVENSGK</sequence>
<dbReference type="GO" id="GO:0007018">
    <property type="term" value="P:microtubule-based movement"/>
    <property type="evidence" value="ECO:0007669"/>
    <property type="project" value="InterPro"/>
</dbReference>
<gene>
    <name evidence="7" type="ORF">TrRE_jg2407</name>
</gene>
<evidence type="ECO:0000256" key="3">
    <source>
        <dbReference type="PROSITE-ProRule" id="PRU00283"/>
    </source>
</evidence>
<dbReference type="GO" id="GO:0005524">
    <property type="term" value="F:ATP binding"/>
    <property type="evidence" value="ECO:0007669"/>
    <property type="project" value="UniProtKB-KW"/>
</dbReference>
<dbReference type="GO" id="GO:0016887">
    <property type="term" value="F:ATP hydrolysis activity"/>
    <property type="evidence" value="ECO:0007669"/>
    <property type="project" value="TreeGrafter"/>
</dbReference>
<dbReference type="PROSITE" id="PS50067">
    <property type="entry name" value="KINESIN_MOTOR_2"/>
    <property type="match status" value="1"/>
</dbReference>
<evidence type="ECO:0000256" key="4">
    <source>
        <dbReference type="RuleBase" id="RU000394"/>
    </source>
</evidence>
<dbReference type="InterPro" id="IPR027640">
    <property type="entry name" value="Kinesin-like_fam"/>
</dbReference>
<evidence type="ECO:0000313" key="8">
    <source>
        <dbReference type="Proteomes" id="UP001165082"/>
    </source>
</evidence>
<evidence type="ECO:0000313" key="7">
    <source>
        <dbReference type="EMBL" id="GMH48814.1"/>
    </source>
</evidence>
<reference evidence="7" key="1">
    <citation type="submission" date="2022-07" db="EMBL/GenBank/DDBJ databases">
        <title>Genome analysis of Parmales, a sister group of diatoms, reveals the evolutionary specialization of diatoms from phago-mixotrophs to photoautotrophs.</title>
        <authorList>
            <person name="Ban H."/>
            <person name="Sato S."/>
            <person name="Yoshikawa S."/>
            <person name="Kazumasa Y."/>
            <person name="Nakamura Y."/>
            <person name="Ichinomiya M."/>
            <person name="Saitoh K."/>
            <person name="Sato N."/>
            <person name="Blanc-Mathieu R."/>
            <person name="Endo H."/>
            <person name="Kuwata A."/>
            <person name="Ogata H."/>
        </authorList>
    </citation>
    <scope>NUCLEOTIDE SEQUENCE</scope>
</reference>
<comment type="similarity">
    <text evidence="3 4">Belongs to the TRAFAC class myosin-kinesin ATPase superfamily. Kinesin family.</text>
</comment>
<dbReference type="PANTHER" id="PTHR24115:SF799">
    <property type="entry name" value="KINESIN-LIKE PROTEIN"/>
    <property type="match status" value="1"/>
</dbReference>
<name>A0A9W7DM91_9STRA</name>
<feature type="compositionally biased region" description="Basic and acidic residues" evidence="5">
    <location>
        <begin position="265"/>
        <end position="278"/>
    </location>
</feature>
<dbReference type="PROSITE" id="PS00411">
    <property type="entry name" value="KINESIN_MOTOR_1"/>
    <property type="match status" value="1"/>
</dbReference>
<keyword evidence="1 4" id="KW-0547">Nucleotide-binding</keyword>
<keyword evidence="4" id="KW-0505">Motor protein</keyword>
<dbReference type="SUPFAM" id="SSF52540">
    <property type="entry name" value="P-loop containing nucleoside triphosphate hydrolases"/>
    <property type="match status" value="1"/>
</dbReference>
<keyword evidence="2 4" id="KW-0067">ATP-binding</keyword>
<dbReference type="AlphaFoldDB" id="A0A9W7DM91"/>